<dbReference type="PANTHER" id="PTHR41913:SF1">
    <property type="entry name" value="DUF1684 DOMAIN-CONTAINING PROTEIN"/>
    <property type="match status" value="1"/>
</dbReference>
<evidence type="ECO:0000313" key="1">
    <source>
        <dbReference type="EMBL" id="ASO08210.1"/>
    </source>
</evidence>
<name>A0A221V3T8_9FLAO</name>
<dbReference type="STRING" id="616991.GCA_000733925_03006"/>
<dbReference type="Pfam" id="PF07920">
    <property type="entry name" value="DUF1684"/>
    <property type="match status" value="1"/>
</dbReference>
<dbReference type="AlphaFoldDB" id="A0A221V3T8"/>
<reference evidence="1 2" key="1">
    <citation type="submission" date="2017-07" db="EMBL/GenBank/DDBJ databases">
        <title>Genome Sequence of Arenibacter algicola Strain SMS7 Isolated from a culture of the Diatom Skeletonema marinoi.</title>
        <authorList>
            <person name="Topel M."/>
            <person name="Pinder M.I.M."/>
            <person name="Johansson O.N."/>
            <person name="Kourtchenko O."/>
            <person name="Godhe A."/>
            <person name="Clarke A.K."/>
        </authorList>
    </citation>
    <scope>NUCLEOTIDE SEQUENCE [LARGE SCALE GENOMIC DNA]</scope>
    <source>
        <strain evidence="1 2">SMS7</strain>
    </source>
</reference>
<dbReference type="KEGG" id="aalg:AREALGSMS7_04824"/>
<dbReference type="EMBL" id="CP022515">
    <property type="protein sequence ID" value="ASO08210.1"/>
    <property type="molecule type" value="Genomic_DNA"/>
</dbReference>
<gene>
    <name evidence="1" type="ORF">AREALGSMS7_04824</name>
</gene>
<organism evidence="1 2">
    <name type="scientific">Arenibacter algicola</name>
    <dbReference type="NCBI Taxonomy" id="616991"/>
    <lineage>
        <taxon>Bacteria</taxon>
        <taxon>Pseudomonadati</taxon>
        <taxon>Bacteroidota</taxon>
        <taxon>Flavobacteriia</taxon>
        <taxon>Flavobacteriales</taxon>
        <taxon>Flavobacteriaceae</taxon>
        <taxon>Arenibacter</taxon>
    </lineage>
</organism>
<dbReference type="InterPro" id="IPR012467">
    <property type="entry name" value="DUF1684"/>
</dbReference>
<dbReference type="PANTHER" id="PTHR41913">
    <property type="entry name" value="DUF1684 DOMAIN-CONTAINING PROTEIN"/>
    <property type="match status" value="1"/>
</dbReference>
<dbReference type="PROSITE" id="PS51257">
    <property type="entry name" value="PROKAR_LIPOPROTEIN"/>
    <property type="match status" value="1"/>
</dbReference>
<accession>A0A221V3T8</accession>
<evidence type="ECO:0008006" key="3">
    <source>
        <dbReference type="Google" id="ProtNLM"/>
    </source>
</evidence>
<protein>
    <recommendedName>
        <fullName evidence="3">DUF1684 domain-containing protein</fullName>
    </recommendedName>
</protein>
<dbReference type="Proteomes" id="UP000204551">
    <property type="component" value="Chromosome"/>
</dbReference>
<sequence length="223" mass="26269">MLYFYAKRREMKQLFLVLCFLSLSCKEKRYHDQEQNNTEEHVSGALEDIMQFQKKMNEEFKDPETSPLPDRFRKDFTTLDFFEPDTSYRINAKFTRTPEALPFMMPTTTERQSEEVVFGIITFSLKGRTHKLEVYQNQELMQQEKYRDYLFLPFADLTNGEETYGGGRYLDLTIPKGDTILLDFNKAYNPYCAYNPKYSCPLVPKQNRLDIEIAAGVKAFKKG</sequence>
<dbReference type="eggNOG" id="COG3358">
    <property type="taxonomic scope" value="Bacteria"/>
</dbReference>
<evidence type="ECO:0000313" key="2">
    <source>
        <dbReference type="Proteomes" id="UP000204551"/>
    </source>
</evidence>
<proteinExistence type="predicted"/>